<keyword evidence="2 6" id="KW-0812">Transmembrane</keyword>
<dbReference type="Pfam" id="PF04479">
    <property type="entry name" value="RTA1"/>
    <property type="match status" value="1"/>
</dbReference>
<evidence type="ECO:0000256" key="7">
    <source>
        <dbReference type="SAM" id="SignalP"/>
    </source>
</evidence>
<feature type="transmembrane region" description="Helical" evidence="6">
    <location>
        <begin position="296"/>
        <end position="314"/>
    </location>
</feature>
<feature type="signal peptide" evidence="7">
    <location>
        <begin position="1"/>
        <end position="21"/>
    </location>
</feature>
<reference evidence="8" key="1">
    <citation type="submission" date="2023-03" db="EMBL/GenBank/DDBJ databases">
        <title>Emydomyces testavorans Genome Sequence.</title>
        <authorList>
            <person name="Hoyer L."/>
        </authorList>
    </citation>
    <scope>NUCLEOTIDE SEQUENCE</scope>
    <source>
        <strain evidence="8">16-2883</strain>
    </source>
</reference>
<feature type="compositionally biased region" description="Basic and acidic residues" evidence="5">
    <location>
        <begin position="390"/>
        <end position="402"/>
    </location>
</feature>
<feature type="transmembrane region" description="Helical" evidence="6">
    <location>
        <begin position="141"/>
        <end position="162"/>
    </location>
</feature>
<dbReference type="AlphaFoldDB" id="A0AAF0DDN6"/>
<dbReference type="PANTHER" id="PTHR31465:SF15">
    <property type="entry name" value="LIPID TRANSPORTER ATNI-RELATED"/>
    <property type="match status" value="1"/>
</dbReference>
<accession>A0AAF0DDN6</accession>
<dbReference type="EMBL" id="CP120627">
    <property type="protein sequence ID" value="WEW56701.1"/>
    <property type="molecule type" value="Genomic_DNA"/>
</dbReference>
<evidence type="ECO:0000256" key="3">
    <source>
        <dbReference type="ARBA" id="ARBA00022989"/>
    </source>
</evidence>
<feature type="transmembrane region" description="Helical" evidence="6">
    <location>
        <begin position="334"/>
        <end position="354"/>
    </location>
</feature>
<feature type="transmembrane region" description="Helical" evidence="6">
    <location>
        <begin position="252"/>
        <end position="275"/>
    </location>
</feature>
<feature type="transmembrane region" description="Helical" evidence="6">
    <location>
        <begin position="214"/>
        <end position="232"/>
    </location>
</feature>
<dbReference type="Proteomes" id="UP001219355">
    <property type="component" value="Chromosome 1"/>
</dbReference>
<evidence type="ECO:0000256" key="6">
    <source>
        <dbReference type="SAM" id="Phobius"/>
    </source>
</evidence>
<feature type="transmembrane region" description="Helical" evidence="6">
    <location>
        <begin position="174"/>
        <end position="194"/>
    </location>
</feature>
<evidence type="ECO:0000256" key="1">
    <source>
        <dbReference type="ARBA" id="ARBA00004141"/>
    </source>
</evidence>
<keyword evidence="4 6" id="KW-0472">Membrane</keyword>
<dbReference type="GO" id="GO:0016020">
    <property type="term" value="C:membrane"/>
    <property type="evidence" value="ECO:0007669"/>
    <property type="project" value="UniProtKB-SubCell"/>
</dbReference>
<evidence type="ECO:0000313" key="8">
    <source>
        <dbReference type="EMBL" id="WEW56701.1"/>
    </source>
</evidence>
<evidence type="ECO:0000313" key="9">
    <source>
        <dbReference type="Proteomes" id="UP001219355"/>
    </source>
</evidence>
<keyword evidence="7" id="KW-0732">Signal</keyword>
<proteinExistence type="predicted"/>
<feature type="transmembrane region" description="Helical" evidence="6">
    <location>
        <begin position="107"/>
        <end position="129"/>
    </location>
</feature>
<evidence type="ECO:0000256" key="4">
    <source>
        <dbReference type="ARBA" id="ARBA00023136"/>
    </source>
</evidence>
<organism evidence="8 9">
    <name type="scientific">Emydomyces testavorans</name>
    <dbReference type="NCBI Taxonomy" id="2070801"/>
    <lineage>
        <taxon>Eukaryota</taxon>
        <taxon>Fungi</taxon>
        <taxon>Dikarya</taxon>
        <taxon>Ascomycota</taxon>
        <taxon>Pezizomycotina</taxon>
        <taxon>Eurotiomycetes</taxon>
        <taxon>Eurotiomycetidae</taxon>
        <taxon>Onygenales</taxon>
        <taxon>Nannizziopsiaceae</taxon>
        <taxon>Emydomyces</taxon>
    </lineage>
</organism>
<gene>
    <name evidence="8" type="ORF">PRK78_002149</name>
</gene>
<dbReference type="InterPro" id="IPR007568">
    <property type="entry name" value="RTA1"/>
</dbReference>
<comment type="subcellular location">
    <subcellularLocation>
        <location evidence="1">Membrane</location>
        <topology evidence="1">Multi-pass membrane protein</topology>
    </subcellularLocation>
</comment>
<feature type="chain" id="PRO_5041951752" description="RTA1-like protein" evidence="7">
    <location>
        <begin position="22"/>
        <end position="412"/>
    </location>
</feature>
<protein>
    <recommendedName>
        <fullName evidence="10">RTA1-like protein</fullName>
    </recommendedName>
</protein>
<name>A0AAF0DDN6_9EURO</name>
<dbReference type="PANTHER" id="PTHR31465">
    <property type="entry name" value="PROTEIN RTA1-RELATED"/>
    <property type="match status" value="1"/>
</dbReference>
<evidence type="ECO:0000256" key="2">
    <source>
        <dbReference type="ARBA" id="ARBA00022692"/>
    </source>
</evidence>
<feature type="region of interest" description="Disordered" evidence="5">
    <location>
        <begin position="387"/>
        <end position="412"/>
    </location>
</feature>
<keyword evidence="3 6" id="KW-1133">Transmembrane helix</keyword>
<sequence>MQLQSILKLILLLLWSVGIAASTPLRTPAPSYRAVQRDAIPNPENPTTTTKDFDPHVSIAPVSVPPVSIPPVSIPSLSLDLPSNTCTPTIAPDKNGFVPPTECNALYLYYPSFAAALVFTGLFFIVFCGHFVQATVFKVKFVWVILMGSLWEFGGFLTRALSTRDQQNSTLATIAQLLILLAPLWVNAFDYMVLARMINFFIPDRRIGIFKPALLAKLFVFLDFGAFVIQLVGGSMAGPGQSQDAIMRGIHIYMGGIGIQEFFIVLFLVLAIQFHRQALHLERRGVLVGPKTQWRKLLYALYASLLAITVRIIFRLVEFANGNEPSNPLPFHEWYVYAFDATPMLVATVIWNVVHPGAVLQGPDAKMPPSGLRRLCCSCCGRRKHKNMHKLPEGDPAEEMRPFRGASPPPYK</sequence>
<evidence type="ECO:0000256" key="5">
    <source>
        <dbReference type="SAM" id="MobiDB-lite"/>
    </source>
</evidence>
<keyword evidence="9" id="KW-1185">Reference proteome</keyword>
<evidence type="ECO:0008006" key="10">
    <source>
        <dbReference type="Google" id="ProtNLM"/>
    </source>
</evidence>